<feature type="compositionally biased region" description="Pro residues" evidence="1">
    <location>
        <begin position="107"/>
        <end position="122"/>
    </location>
</feature>
<sequence>MVGNHLLQHPELSAMAIGVAAYIQSLPDGAPVGIKALTERFPEGEVRVACALRELERYGYLERRRERLATGQVVTRTYSYNRPGNVTPEDPPPPHPAPPRPGREPAPEPVPEPVPGPVPQLAPDPDVRPGPVTAREPDVPPAPPRPLHPGAADLLAGLRRYDPRLLLAERDVRRLAPAVSDWLERGAEPDEVGRVLTGGLPEDMRRPASVLAYRLTALIPPHLPPPAPAARPVRRPDPFQTCDGCDRAFRAPAPGRCRDCPPDPGRAARPAA</sequence>
<protein>
    <submittedName>
        <fullName evidence="2">Helix-turn-helix domain-containing protein</fullName>
    </submittedName>
</protein>
<evidence type="ECO:0000313" key="2">
    <source>
        <dbReference type="EMBL" id="MEJ8643008.1"/>
    </source>
</evidence>
<feature type="compositionally biased region" description="Polar residues" evidence="1">
    <location>
        <begin position="74"/>
        <end position="84"/>
    </location>
</feature>
<reference evidence="2 3" key="1">
    <citation type="submission" date="2024-03" db="EMBL/GenBank/DDBJ databases">
        <title>Novel Streptomyces species of biotechnological and ecological value are a feature of Machair soil.</title>
        <authorList>
            <person name="Prole J.R."/>
            <person name="Goodfellow M."/>
            <person name="Allenby N."/>
            <person name="Ward A.C."/>
        </authorList>
    </citation>
    <scope>NUCLEOTIDE SEQUENCE [LARGE SCALE GENOMIC DNA]</scope>
    <source>
        <strain evidence="2 3">MS1.HAVA.3</strain>
    </source>
</reference>
<accession>A0ABU8U548</accession>
<comment type="caution">
    <text evidence="2">The sequence shown here is derived from an EMBL/GenBank/DDBJ whole genome shotgun (WGS) entry which is preliminary data.</text>
</comment>
<gene>
    <name evidence="2" type="ORF">WKI68_19695</name>
</gene>
<proteinExistence type="predicted"/>
<name>A0ABU8U548_9ACTN</name>
<dbReference type="Proteomes" id="UP001382904">
    <property type="component" value="Unassembled WGS sequence"/>
</dbReference>
<evidence type="ECO:0000313" key="3">
    <source>
        <dbReference type="Proteomes" id="UP001382904"/>
    </source>
</evidence>
<dbReference type="EMBL" id="JBBKAM010000002">
    <property type="protein sequence ID" value="MEJ8643008.1"/>
    <property type="molecule type" value="Genomic_DNA"/>
</dbReference>
<evidence type="ECO:0000256" key="1">
    <source>
        <dbReference type="SAM" id="MobiDB-lite"/>
    </source>
</evidence>
<feature type="compositionally biased region" description="Pro residues" evidence="1">
    <location>
        <begin position="89"/>
        <end position="100"/>
    </location>
</feature>
<feature type="region of interest" description="Disordered" evidence="1">
    <location>
        <begin position="251"/>
        <end position="272"/>
    </location>
</feature>
<feature type="region of interest" description="Disordered" evidence="1">
    <location>
        <begin position="74"/>
        <end position="151"/>
    </location>
</feature>
<organism evidence="2 3">
    <name type="scientific">Streptomyces caledonius</name>
    <dbReference type="NCBI Taxonomy" id="3134107"/>
    <lineage>
        <taxon>Bacteria</taxon>
        <taxon>Bacillati</taxon>
        <taxon>Actinomycetota</taxon>
        <taxon>Actinomycetes</taxon>
        <taxon>Kitasatosporales</taxon>
        <taxon>Streptomycetaceae</taxon>
        <taxon>Streptomyces</taxon>
    </lineage>
</organism>
<keyword evidence="3" id="KW-1185">Reference proteome</keyword>